<proteinExistence type="predicted"/>
<organism evidence="1 2">
    <name type="scientific">Robbsia andropogonis</name>
    <dbReference type="NCBI Taxonomy" id="28092"/>
    <lineage>
        <taxon>Bacteria</taxon>
        <taxon>Pseudomonadati</taxon>
        <taxon>Pseudomonadota</taxon>
        <taxon>Betaproteobacteria</taxon>
        <taxon>Burkholderiales</taxon>
        <taxon>Burkholderiaceae</taxon>
        <taxon>Robbsia</taxon>
    </lineage>
</organism>
<evidence type="ECO:0000313" key="2">
    <source>
        <dbReference type="Proteomes" id="UP000033618"/>
    </source>
</evidence>
<dbReference type="EMBL" id="LAQU01000013">
    <property type="protein sequence ID" value="KKB63027.1"/>
    <property type="molecule type" value="Genomic_DNA"/>
</dbReference>
<sequence>MARKPALDPRRVREEIAAVAAKLIAEDGFDFASAKRKAARQLLGDSRISGEWLPDNDMIEDEVREYQSLFLSDSQPAILHAMRRIALEWMARLSAFDPYVTGAVWNGTAGAHSDIHLQLFSDASKDIAIFMLNAGIDYDAGETRHAGGKGMVETLSFVVRDAALRDARAGDTDGRHGLGGMGALADGTVGIQLSLYPQNDLRGATRNDPRGRPIRGSMRMLTDMLEAQADAQEGA</sequence>
<evidence type="ECO:0000313" key="1">
    <source>
        <dbReference type="EMBL" id="KKB63027.1"/>
    </source>
</evidence>
<accession>A0A0F5K0F7</accession>
<dbReference type="STRING" id="28092.WM40_13425"/>
<gene>
    <name evidence="1" type="ORF">WM40_13425</name>
</gene>
<dbReference type="GO" id="GO:0016874">
    <property type="term" value="F:ligase activity"/>
    <property type="evidence" value="ECO:0007669"/>
    <property type="project" value="UniProtKB-KW"/>
</dbReference>
<comment type="caution">
    <text evidence="1">The sequence shown here is derived from an EMBL/GenBank/DDBJ whole genome shotgun (WGS) entry which is preliminary data.</text>
</comment>
<dbReference type="AlphaFoldDB" id="A0A0F5K0F7"/>
<protein>
    <submittedName>
        <fullName evidence="1">UDP-N-acetylmuramate--alanine ligase</fullName>
    </submittedName>
</protein>
<dbReference type="PATRIC" id="fig|28092.6.peg.3164"/>
<reference evidence="1 2" key="1">
    <citation type="submission" date="2015-03" db="EMBL/GenBank/DDBJ databases">
        <title>Draft Genome Sequence of Burkholderia andropogonis type strain ICMP2807, isolated from Sorghum bicolor.</title>
        <authorList>
            <person name="Lopes-Santos L."/>
            <person name="Castro D.B."/>
            <person name="Ottoboni L.M."/>
            <person name="Park D."/>
            <person name="Weirc B.S."/>
            <person name="Destefano S.A."/>
        </authorList>
    </citation>
    <scope>NUCLEOTIDE SEQUENCE [LARGE SCALE GENOMIC DNA]</scope>
    <source>
        <strain evidence="1 2">ICMP2807</strain>
    </source>
</reference>
<dbReference type="Proteomes" id="UP000033618">
    <property type="component" value="Unassembled WGS sequence"/>
</dbReference>
<dbReference type="RefSeq" id="WP_046153093.1">
    <property type="nucleotide sequence ID" value="NZ_CADFGU010000006.1"/>
</dbReference>
<keyword evidence="2" id="KW-1185">Reference proteome</keyword>
<keyword evidence="1" id="KW-0436">Ligase</keyword>
<dbReference type="OrthoDB" id="9157371at2"/>
<name>A0A0F5K0F7_9BURK</name>